<reference evidence="3" key="1">
    <citation type="journal article" date="2019" name="Sci. Rep.">
        <title>Draft genome of Tanacetum cinerariifolium, the natural source of mosquito coil.</title>
        <authorList>
            <person name="Yamashiro T."/>
            <person name="Shiraishi A."/>
            <person name="Satake H."/>
            <person name="Nakayama K."/>
        </authorList>
    </citation>
    <scope>NUCLEOTIDE SEQUENCE</scope>
</reference>
<gene>
    <name evidence="3" type="ORF">Tci_065642</name>
</gene>
<dbReference type="AlphaFoldDB" id="A0A6L2PAD9"/>
<organism evidence="3">
    <name type="scientific">Tanacetum cinerariifolium</name>
    <name type="common">Dalmatian daisy</name>
    <name type="synonym">Chrysanthemum cinerariifolium</name>
    <dbReference type="NCBI Taxonomy" id="118510"/>
    <lineage>
        <taxon>Eukaryota</taxon>
        <taxon>Viridiplantae</taxon>
        <taxon>Streptophyta</taxon>
        <taxon>Embryophyta</taxon>
        <taxon>Tracheophyta</taxon>
        <taxon>Spermatophyta</taxon>
        <taxon>Magnoliopsida</taxon>
        <taxon>eudicotyledons</taxon>
        <taxon>Gunneridae</taxon>
        <taxon>Pentapetalae</taxon>
        <taxon>asterids</taxon>
        <taxon>campanulids</taxon>
        <taxon>Asterales</taxon>
        <taxon>Asteraceae</taxon>
        <taxon>Asteroideae</taxon>
        <taxon>Anthemideae</taxon>
        <taxon>Anthemidinae</taxon>
        <taxon>Tanacetum</taxon>
    </lineage>
</organism>
<evidence type="ECO:0008006" key="4">
    <source>
        <dbReference type="Google" id="ProtNLM"/>
    </source>
</evidence>
<dbReference type="InterPro" id="IPR029480">
    <property type="entry name" value="Transpos_assoc"/>
</dbReference>
<dbReference type="PANTHER" id="PTHR48258">
    <property type="entry name" value="DUF4218 DOMAIN-CONTAINING PROTEIN-RELATED"/>
    <property type="match status" value="1"/>
</dbReference>
<dbReference type="Pfam" id="PF13952">
    <property type="entry name" value="DUF4216"/>
    <property type="match status" value="1"/>
</dbReference>
<dbReference type="EMBL" id="BKCJ010010903">
    <property type="protein sequence ID" value="GEU93664.1"/>
    <property type="molecule type" value="Genomic_DNA"/>
</dbReference>
<evidence type="ECO:0000259" key="2">
    <source>
        <dbReference type="Pfam" id="PF13963"/>
    </source>
</evidence>
<accession>A0A6L2PAD9</accession>
<sequence length="714" mass="81737">MSLAADIGWMYDAEDADRFLSDIFCSYLDFAHGETTATFQHEGHVGESRDAMEDDNNNVLEGTKGYQKNLKVKLASEVFKCKSKNKINKLAQPENETKNIMQKHGALNNPRVSTTDPQLSIFKLPGQKLFNTGVMDTSDVMSIAHRYILFNCEEVKPFIRLFDDLTRQQPNSDGGCDMCRNFFAEWFKEHVQQKSNDISEVLKDIAREPHFKVYTCKVYLINGYKFHTRKHSEGKVNKLSGVCVRGSVSNDYERDYYGTLDYIIDVKLSYTYPGLTNGVVLFMCQWFDTPGGVGVKRKNILVHIDSNAKLLTDDPFVLPSYTEQVFYAPNRSMSKELKDWWDSDYMMCRLCASLNDCTFNFNLVIMSMAADRGWMYDVEDADQFLSHIFCSNLDVFLDFAFSSRAFVDNNCIKCPCLECDNKQFKTRYDVMFHLYVKGFTPNYTTWLAHGETTATFQHEGESRDSMEDDNDVDECKRMVAEESCPSYVNDTMYESICNSNVLERTKGCQKNLTVKLTSELFKCKSENKINKAAQPQNWTIEIMKKHGALNNPRFSTTDPRLSIFKLPGQTLLINESSCLKMLFVGLSIVLRLFNDLTRQKQPNIMKEDVIYVEKDLLNGLKNIEDLKDIARRPLDRVWTNKGYSINCYKFHTQKHSEGKVKKLSGAVFVLGKNLGNLWMQVNGSSLELELLNLAFPDIVKPLTGSELDVNLTAS</sequence>
<dbReference type="Pfam" id="PF13963">
    <property type="entry name" value="Transpos_assoc"/>
    <property type="match status" value="1"/>
</dbReference>
<feature type="domain" description="Transposase-associated" evidence="2">
    <location>
        <begin position="372"/>
        <end position="451"/>
    </location>
</feature>
<comment type="caution">
    <text evidence="3">The sequence shown here is derived from an EMBL/GenBank/DDBJ whole genome shotgun (WGS) entry which is preliminary data.</text>
</comment>
<evidence type="ECO:0000313" key="3">
    <source>
        <dbReference type="EMBL" id="GEU93664.1"/>
    </source>
</evidence>
<dbReference type="PANTHER" id="PTHR48258:SF4">
    <property type="entry name" value="DUF4216 DOMAIN-CONTAINING PROTEIN"/>
    <property type="match status" value="1"/>
</dbReference>
<evidence type="ECO:0000259" key="1">
    <source>
        <dbReference type="Pfam" id="PF13952"/>
    </source>
</evidence>
<dbReference type="InterPro" id="IPR025312">
    <property type="entry name" value="DUF4216"/>
</dbReference>
<feature type="domain" description="DUF4216" evidence="1">
    <location>
        <begin position="275"/>
        <end position="341"/>
    </location>
</feature>
<protein>
    <recommendedName>
        <fullName evidence="4">Transposase-associated domain-containing protein</fullName>
    </recommendedName>
</protein>
<proteinExistence type="predicted"/>
<name>A0A6L2PAD9_TANCI</name>